<sequence>MPQPSRLKTSSGEVIRYLNSFNLEMGFDGRISVCIGSSEISSVYLRIMFEVSKRV</sequence>
<dbReference type="AlphaFoldDB" id="A0A0R3R4E9"/>
<dbReference type="WBParaSite" id="BTMF_0001488901-mRNA-1">
    <property type="protein sequence ID" value="BTMF_0001488901-mRNA-1"/>
    <property type="gene ID" value="BTMF_0001488901"/>
</dbReference>
<accession>A0A0R3R4E9</accession>
<proteinExistence type="predicted"/>
<organism evidence="1">
    <name type="scientific">Brugia timori</name>
    <dbReference type="NCBI Taxonomy" id="42155"/>
    <lineage>
        <taxon>Eukaryota</taxon>
        <taxon>Metazoa</taxon>
        <taxon>Ecdysozoa</taxon>
        <taxon>Nematoda</taxon>
        <taxon>Chromadorea</taxon>
        <taxon>Rhabditida</taxon>
        <taxon>Spirurina</taxon>
        <taxon>Spiruromorpha</taxon>
        <taxon>Filarioidea</taxon>
        <taxon>Onchocercidae</taxon>
        <taxon>Brugia</taxon>
    </lineage>
</organism>
<protein>
    <submittedName>
        <fullName evidence="1">DNA_pol3_finger domain-containing protein</fullName>
    </submittedName>
</protein>
<name>A0A0R3R4E9_9BILA</name>
<evidence type="ECO:0000313" key="1">
    <source>
        <dbReference type="WBParaSite" id="BTMF_0001488901-mRNA-1"/>
    </source>
</evidence>
<reference evidence="1" key="1">
    <citation type="submission" date="2017-02" db="UniProtKB">
        <authorList>
            <consortium name="WormBaseParasite"/>
        </authorList>
    </citation>
    <scope>IDENTIFICATION</scope>
</reference>